<protein>
    <submittedName>
        <fullName evidence="2">Slp family lipoprotein</fullName>
    </submittedName>
</protein>
<dbReference type="NCBIfam" id="TIGR00752">
    <property type="entry name" value="slp"/>
    <property type="match status" value="1"/>
</dbReference>
<evidence type="ECO:0000256" key="1">
    <source>
        <dbReference type="SAM" id="SignalP"/>
    </source>
</evidence>
<feature type="chain" id="PRO_5046880489" evidence="1">
    <location>
        <begin position="29"/>
        <end position="202"/>
    </location>
</feature>
<dbReference type="PANTHER" id="PTHR37530">
    <property type="entry name" value="OUTER MEMBRANE PROTEIN SLP"/>
    <property type="match status" value="1"/>
</dbReference>
<dbReference type="EMBL" id="CP114058">
    <property type="protein sequence ID" value="WAT01982.1"/>
    <property type="molecule type" value="Genomic_DNA"/>
</dbReference>
<keyword evidence="1" id="KW-0732">Signal</keyword>
<dbReference type="PIRSF" id="PIRSF004982">
    <property type="entry name" value="SlP"/>
    <property type="match status" value="1"/>
</dbReference>
<accession>A0ABY7HSJ9</accession>
<gene>
    <name evidence="2" type="ORF">O1V66_04630</name>
</gene>
<evidence type="ECO:0000313" key="2">
    <source>
        <dbReference type="EMBL" id="WAT01982.1"/>
    </source>
</evidence>
<dbReference type="Pfam" id="PF03843">
    <property type="entry name" value="Slp"/>
    <property type="match status" value="1"/>
</dbReference>
<dbReference type="RefSeq" id="WP_045046965.1">
    <property type="nucleotide sequence ID" value="NZ_CP114058.1"/>
</dbReference>
<reference evidence="2" key="1">
    <citation type="submission" date="2022-12" db="EMBL/GenBank/DDBJ databases">
        <title>Complete genome sequence of an Australian strain of Rouxiella badensis DAR84756 and resolution of the R. badensis DSM100043 and R. chamberiensis DSM28324 genomes.</title>
        <authorList>
            <person name="Paul S."/>
            <person name="Anderson P.J."/>
            <person name="Maynard G."/>
            <person name="Dyall-Smith M."/>
            <person name="Kudinha T."/>
        </authorList>
    </citation>
    <scope>NUCLEOTIDE SEQUENCE</scope>
    <source>
        <strain evidence="2">DSM 28324</strain>
    </source>
</reference>
<feature type="signal peptide" evidence="1">
    <location>
        <begin position="1"/>
        <end position="28"/>
    </location>
</feature>
<dbReference type="Proteomes" id="UP001164712">
    <property type="component" value="Chromosome"/>
</dbReference>
<evidence type="ECO:0000313" key="3">
    <source>
        <dbReference type="Proteomes" id="UP001164712"/>
    </source>
</evidence>
<dbReference type="PANTHER" id="PTHR37530:SF1">
    <property type="entry name" value="OUTER MEMBRANE PROTEIN SLP"/>
    <property type="match status" value="1"/>
</dbReference>
<dbReference type="InterPro" id="IPR004658">
    <property type="entry name" value="OMP_Slp"/>
</dbReference>
<dbReference type="PROSITE" id="PS51257">
    <property type="entry name" value="PROKAR_LIPOPROTEIN"/>
    <property type="match status" value="1"/>
</dbReference>
<name>A0ABY7HSJ9_9GAMM</name>
<proteinExistence type="predicted"/>
<sequence>MREIFTSKKFVALAVGLSVLVLSGCATVPEGIRGTTTTPQMNLAAVQSAPQLYVNQEARFGGRVVAVINDKNRTRLEIAAMPLDSAARPLLGSPSIGRLAAYYNGFLDPVDFKNQLVTVVGPITGSENGAIGHSDYRFVTVNINSMKRWREVKEVVMPPQPVGMWGWGYGGPYDPRWGRGFGPSWGGWYDTGPARVETVVAE</sequence>
<organism evidence="2 3">
    <name type="scientific">Rouxiella chamberiensis</name>
    <dbReference type="NCBI Taxonomy" id="1513468"/>
    <lineage>
        <taxon>Bacteria</taxon>
        <taxon>Pseudomonadati</taxon>
        <taxon>Pseudomonadota</taxon>
        <taxon>Gammaproteobacteria</taxon>
        <taxon>Enterobacterales</taxon>
        <taxon>Yersiniaceae</taxon>
        <taxon>Rouxiella</taxon>
    </lineage>
</organism>
<keyword evidence="2" id="KW-0449">Lipoprotein</keyword>
<keyword evidence="3" id="KW-1185">Reference proteome</keyword>